<dbReference type="PROSITE" id="PS50802">
    <property type="entry name" value="OTU"/>
    <property type="match status" value="1"/>
</dbReference>
<dbReference type="SUPFAM" id="SSF56219">
    <property type="entry name" value="DNase I-like"/>
    <property type="match status" value="1"/>
</dbReference>
<keyword evidence="4" id="KW-0378">Hydrolase</keyword>
<dbReference type="SUPFAM" id="SSF52540">
    <property type="entry name" value="P-loop containing nucleoside triphosphate hydrolases"/>
    <property type="match status" value="2"/>
</dbReference>
<keyword evidence="2" id="KW-0833">Ubl conjugation pathway</keyword>
<dbReference type="Gene3D" id="3.40.50.300">
    <property type="entry name" value="P-loop containing nucleotide triphosphate hydrolases"/>
    <property type="match status" value="1"/>
</dbReference>
<feature type="domain" description="OTU" evidence="6">
    <location>
        <begin position="848"/>
        <end position="975"/>
    </location>
</feature>
<dbReference type="InterPro" id="IPR046700">
    <property type="entry name" value="DUF6570"/>
</dbReference>
<protein>
    <recommendedName>
        <fullName evidence="4">ATP-dependent DNA helicase</fullName>
        <ecNumber evidence="4">5.6.2.3</ecNumber>
    </recommendedName>
</protein>
<comment type="catalytic activity">
    <reaction evidence="4">
        <text>ATP + H2O = ADP + phosphate + H(+)</text>
        <dbReference type="Rhea" id="RHEA:13065"/>
        <dbReference type="ChEBI" id="CHEBI:15377"/>
        <dbReference type="ChEBI" id="CHEBI:15378"/>
        <dbReference type="ChEBI" id="CHEBI:30616"/>
        <dbReference type="ChEBI" id="CHEBI:43474"/>
        <dbReference type="ChEBI" id="CHEBI:456216"/>
        <dbReference type="EC" id="5.6.2.3"/>
    </reaction>
</comment>
<dbReference type="GO" id="GO:0043139">
    <property type="term" value="F:5'-3' DNA helicase activity"/>
    <property type="evidence" value="ECO:0007669"/>
    <property type="project" value="UniProtKB-EC"/>
</dbReference>
<keyword evidence="4" id="KW-0233">DNA recombination</keyword>
<accession>A0AAV1FHG6</accession>
<dbReference type="GO" id="GO:0006281">
    <property type="term" value="P:DNA repair"/>
    <property type="evidence" value="ECO:0007669"/>
    <property type="project" value="UniProtKB-KW"/>
</dbReference>
<dbReference type="EMBL" id="OY660870">
    <property type="protein sequence ID" value="CAJ1060224.1"/>
    <property type="molecule type" value="Genomic_DNA"/>
</dbReference>
<dbReference type="Gene3D" id="3.90.70.120">
    <property type="match status" value="1"/>
</dbReference>
<evidence type="ECO:0000256" key="3">
    <source>
        <dbReference type="ARBA" id="ARBA00022807"/>
    </source>
</evidence>
<evidence type="ECO:0000313" key="8">
    <source>
        <dbReference type="Proteomes" id="UP001178508"/>
    </source>
</evidence>
<keyword evidence="4" id="KW-0067">ATP-binding</keyword>
<dbReference type="GO" id="GO:0000723">
    <property type="term" value="P:telomere maintenance"/>
    <property type="evidence" value="ECO:0007669"/>
    <property type="project" value="InterPro"/>
</dbReference>
<dbReference type="Gene3D" id="3.40.50.1110">
    <property type="entry name" value="SGNH hydrolase"/>
    <property type="match status" value="1"/>
</dbReference>
<dbReference type="InterPro" id="IPR036691">
    <property type="entry name" value="Endo/exonu/phosph_ase_sf"/>
</dbReference>
<feature type="region of interest" description="Disordered" evidence="5">
    <location>
        <begin position="1138"/>
        <end position="1163"/>
    </location>
</feature>
<dbReference type="PANTHER" id="PTHR47642">
    <property type="entry name" value="ATP-DEPENDENT DNA HELICASE"/>
    <property type="match status" value="1"/>
</dbReference>
<dbReference type="SUPFAM" id="SSF52266">
    <property type="entry name" value="SGNH hydrolase"/>
    <property type="match status" value="1"/>
</dbReference>
<dbReference type="Proteomes" id="UP001178508">
    <property type="component" value="Chromosome 7"/>
</dbReference>
<dbReference type="InterPro" id="IPR036514">
    <property type="entry name" value="SGNH_hydro_sf"/>
</dbReference>
<dbReference type="CDD" id="cd18809">
    <property type="entry name" value="SF1_C_RecD"/>
    <property type="match status" value="1"/>
</dbReference>
<gene>
    <name evidence="7" type="ORF">XNOV1_A004684</name>
</gene>
<evidence type="ECO:0000256" key="2">
    <source>
        <dbReference type="ARBA" id="ARBA00022786"/>
    </source>
</evidence>
<keyword evidence="1" id="KW-0645">Protease</keyword>
<sequence length="2968" mass="335730">MPKVKGWRRSQAATRRRAQREFLIVGPQGHSDDVPTGTVGTGYRHRVNQWPISVLTGRQHKLVIPPEVPDKKFVLIVGDSHLRPFADGVVPLPEGRMSFGFMSTPGACADGLRTEMVHAAVPRNPDLVIVMAPSNNLTTQGSLEKSSTDFAKLLSTAVGRWFKVIVYDFPPRLNHPLDHQELLRQEFRRVAARMGIRYVCPAADDFPLRRLKLWCRDSVHLSDDGGSPILGQRLWQAAYTELDRGDPASVLSVQRRRSPLSTVTPKVVVRGEVPAPQPSNAFEWTVCGKVHKQNLSGNEVEDSAPCTQQLSTVGLRDCFVRLNPIHFSPHLLDAMEKISPSQLPNPVPQDDEMPRVEPRRTVVASRRIPTRKQGRALRVQSPAELQTTEVPPATELTSPEVGLERVAELQTCQGVVTVDTAILSAPQPDGGTQVEQVSMHKHLPHPPLVFGDFDRSPVQFSSMETEAVQFLCTEIESEMSDPGWVRDSIQGSFHQGSDLLSNHGTQCMAIGLASVAKHSVKSVFSWSVADLDTVLLCGDQLYTYLRNNDKISGGSDFLCIPDLPASHTIDGMEFDFEYGDYMSGLINQTDGSPIAPGLTTLLHSLQILFAKYDTCFLTLHCSTCVVIHENNMFAVVDSHARNALGLVDPDGRSVVAYFHNLQELYTHALALAASQHVSNQAFEVAGVRAIPRMSAIESMCLPSSSRVHTEILSKMKSVYADVQQEVSHSKQGCSSSTSVHRKQGLKRQRFVHAPAAKRAKTNNFGDDVFIVKDTNNTSANNSNDVVCIDDAISQTDDDVMCVGNGAQQDLVFNPLQLEVAKVLCNTLGIECQKVDVEGFVAGILGPPCKKQPIVGDGNCFFRAVSHVLSGSEKFHRKVRLAVCKHIECHPGSYEHILRNEFTSVKEYVHMSRMRYVGSWATEVEIQAAADCFGVSIFTYIDNRWLQYSCQGRQLSEQAVYLENCNNIHYEAVVCVRQPNVDCDCCDFCKGAVAHSTNYGLTQVSKDAPYNLRTGCQDFKQQSHHILSPSHHEKRLSKYLKKKKFLQMKINYHKNFLDYNRRNQHVRNRYKHNLLYQQKLKALSKVKYLDEVHKEDVKNRIKIKYRDDNTHRQIVKNRSKDRSNIKYRDDHTHREIVKNRSRDRSKSKYRDDNTHRQITKDRSREISKVKYGKAAFRQTKINLVKTNYHQNPEHFLASKKLRILKRKAKLEQMDFVIEQFLEKIKDGPAFVCSVCHRLLFKHQVSRCKLDKYSSNTKTAGVAARCIKDVYVHKCMSSCAVPCVLKASPRGSLWICHSCHGKVSKGDEPAESASNNLTVDPIPPELACLNRLESHLIALHIPFLKMVALPRGGQNGVHGPIACVPANIVQTSNALPRSNMEGSVIPVKLKRKLTYKGHYAYEYVDPMHIKKALHYLKENNPFYKDVQFNDDWINEFCRDESADKQQQSIVDEQGGSNAESSEASAAEAAAAEEELLHDRQQHCMFQDTCSMPVDIGQEALDQYFDGVLNLAPADGQNPVKVLTTKENEAKCFPVLFPKGRGTFFDNRKFSLTLFRYLSNRLYHADGRFAQNIEFIFYACYMLELHQVMSSVSIALRKGKASKVRTKISDVLKDEDNLRDLLNHDDGYRFLKPVRGTPAFWQGIQKDLLACLRQLGKPAWFCSFSAADLRWKEYLENILRAEGRTQTFEDLEWADKCDLLRRNPVLAARMFDYRWHLFLKEVLMSPANPIGKILDYFYRVEFQQRGSPHVHCLFWIENAPVIDVNTDDEVVQFIDRYVSCELPNNTDDLHEVVSSVQQHSKQHSKTCKKGGKQCRFNFPKPVSARTFISRAYKEVEMECVCQRNVHNIVEQCTCGKEENEKKHKQEGEFAVKVFELIAKALSDENCTIQTADELFASIGIRQETFEAAYRRLGKKTEVIMRRQVTDTWINPHSKTLLKAWNANMDIQYVTDAYACVVYIISYISKAERQMGLMLANAQREASKEDNLSAKQALNRLGSVYLHNRDVGAQEAVYKLSNMHLKECSRKVVFVPTGDNVVRISKPLTVLKDMAAESTEQMWMINFVDRYKNRPRDHIFEAMCLVHFAAEYRVLYKGEKSKNRIELDNGCGSVLRRTRTQPAVVRYARFSETKSPELFHQSILQLFLPYRTEEQLKPEGFVTFEDFYKTGRVIIADGQLRSVKSVVDSNRCNYEIDADDLDEVLDSVNFDGPLEDAWGQLFPQQETERLESIQERAEQIEVDNNPVEHIPDLAGGIEQAKVTKCNNLSRSEGLALCRSLNDDQMRVLNKVHQWCVVKAAGRNPDPFYVFVTGGAGVGKSHLIRAIQYEATRLLSPMCRQPDNISILLTAPTGIAAYNLHATTLHSTFSIGKDVRLPYVPIGEEKLNTLRMKYCDLQILIIDEISMVDHNMLTYVHGRLRQIKQTGIHTPFGNVSVMAVGDFYQLPPVKGKPLYMEPLGVDLWSTHFKVVKLTKVIRQTDEDFAGLLNRVRTHPKDSDMLQSDITTLKQRETGEECSGLHIFATNSQVNEHNFEQLQRTCPDYHVIQAQDYINNSKTGKLELKKGYHTLTYNTCLDAKLLLGTGSRVMLTKNLDLADGLVNGACGTVTDVVCVENEKFPQCIFVKFDDEVVGVERRKQSGRVSDHLVGSTAITPEEERVTKKGGMRRQFPLRLAWACTVHKVQGLTVDTAIVSMKKVFSAGQAYVALSRVRTLMGLIIQDFNPKKIYCRPEIAQATSRMASFLEPITWQGRVEDTLTVFLMNVQGLRRHVSDLAQHTQHLQPECIAVTETWLHPGCSSETLKIANYSLHSCPRALAYDGQTAPFASLQAKEHGGVAMYCDGIMQFAIIKVPCFNVECLVYHCINLNIFLTVIYRPPTYPMTLFKQNIIKLLQWLEQIGKNIIVMGDFNDDILKASSICKFFQDRGYDQVITQPTTERGTLIDHVYVRGGIFHTQAEVMPSYFSDHEGIYCSFKICD</sequence>
<evidence type="ECO:0000256" key="4">
    <source>
        <dbReference type="RuleBase" id="RU363044"/>
    </source>
</evidence>
<dbReference type="InterPro" id="IPR027417">
    <property type="entry name" value="P-loop_NTPase"/>
</dbReference>
<organism evidence="7 8">
    <name type="scientific">Xyrichtys novacula</name>
    <name type="common">Pearly razorfish</name>
    <name type="synonym">Hemipteronotus novacula</name>
    <dbReference type="NCBI Taxonomy" id="13765"/>
    <lineage>
        <taxon>Eukaryota</taxon>
        <taxon>Metazoa</taxon>
        <taxon>Chordata</taxon>
        <taxon>Craniata</taxon>
        <taxon>Vertebrata</taxon>
        <taxon>Euteleostomi</taxon>
        <taxon>Actinopterygii</taxon>
        <taxon>Neopterygii</taxon>
        <taxon>Teleostei</taxon>
        <taxon>Neoteleostei</taxon>
        <taxon>Acanthomorphata</taxon>
        <taxon>Eupercaria</taxon>
        <taxon>Labriformes</taxon>
        <taxon>Labridae</taxon>
        <taxon>Xyrichtys</taxon>
    </lineage>
</organism>
<dbReference type="InterPro" id="IPR010285">
    <property type="entry name" value="DNA_helicase_pif1-like_DEAD"/>
</dbReference>
<dbReference type="CDD" id="cd00229">
    <property type="entry name" value="SGNH_hydrolase"/>
    <property type="match status" value="1"/>
</dbReference>
<dbReference type="Pfam" id="PF21530">
    <property type="entry name" value="Pif1_2B_dom"/>
    <property type="match status" value="1"/>
</dbReference>
<keyword evidence="4" id="KW-0234">DNA repair</keyword>
<dbReference type="InterPro" id="IPR005135">
    <property type="entry name" value="Endo/exonuclease/phosphatase"/>
</dbReference>
<dbReference type="GO" id="GO:0005524">
    <property type="term" value="F:ATP binding"/>
    <property type="evidence" value="ECO:0007669"/>
    <property type="project" value="UniProtKB-KW"/>
</dbReference>
<dbReference type="SUPFAM" id="SSF54001">
    <property type="entry name" value="Cysteine proteinases"/>
    <property type="match status" value="1"/>
</dbReference>
<dbReference type="EC" id="5.6.2.3" evidence="4"/>
<proteinExistence type="inferred from homology"/>
<dbReference type="Pfam" id="PF05970">
    <property type="entry name" value="PIF1"/>
    <property type="match status" value="1"/>
</dbReference>
<comment type="similarity">
    <text evidence="4">Belongs to the helicase family.</text>
</comment>
<dbReference type="PANTHER" id="PTHR47642:SF3">
    <property type="entry name" value="ATP-DEPENDENT DNA HELICASE"/>
    <property type="match status" value="1"/>
</dbReference>
<dbReference type="Gene3D" id="3.60.10.10">
    <property type="entry name" value="Endonuclease/exonuclease/phosphatase"/>
    <property type="match status" value="1"/>
</dbReference>
<dbReference type="Pfam" id="PF02338">
    <property type="entry name" value="OTU"/>
    <property type="match status" value="1"/>
</dbReference>
<feature type="region of interest" description="Disordered" evidence="5">
    <location>
        <begin position="344"/>
        <end position="378"/>
    </location>
</feature>
<dbReference type="Pfam" id="PF03372">
    <property type="entry name" value="Exo_endo_phos"/>
    <property type="match status" value="1"/>
</dbReference>
<evidence type="ECO:0000259" key="6">
    <source>
        <dbReference type="PROSITE" id="PS50802"/>
    </source>
</evidence>
<comment type="cofactor">
    <cofactor evidence="4">
        <name>Mg(2+)</name>
        <dbReference type="ChEBI" id="CHEBI:18420"/>
    </cofactor>
</comment>
<dbReference type="CDD" id="cd22755">
    <property type="entry name" value="OTU_CeDUB-like"/>
    <property type="match status" value="1"/>
</dbReference>
<feature type="compositionally biased region" description="Polar residues" evidence="5">
    <location>
        <begin position="1442"/>
        <end position="1455"/>
    </location>
</feature>
<dbReference type="InterPro" id="IPR051055">
    <property type="entry name" value="PIF1_helicase"/>
</dbReference>
<evidence type="ECO:0000313" key="7">
    <source>
        <dbReference type="EMBL" id="CAJ1060224.1"/>
    </source>
</evidence>
<keyword evidence="4" id="KW-0227">DNA damage</keyword>
<dbReference type="Gene3D" id="3.90.70.80">
    <property type="match status" value="1"/>
</dbReference>
<dbReference type="InterPro" id="IPR049163">
    <property type="entry name" value="Pif1-like_2B_dom"/>
</dbReference>
<feature type="region of interest" description="Disordered" evidence="5">
    <location>
        <begin position="1441"/>
        <end position="1469"/>
    </location>
</feature>
<dbReference type="Pfam" id="PF14214">
    <property type="entry name" value="Helitron_like_N"/>
    <property type="match status" value="1"/>
</dbReference>
<reference evidence="7" key="1">
    <citation type="submission" date="2023-08" db="EMBL/GenBank/DDBJ databases">
        <authorList>
            <person name="Alioto T."/>
            <person name="Alioto T."/>
            <person name="Gomez Garrido J."/>
        </authorList>
    </citation>
    <scope>NUCLEOTIDE SEQUENCE</scope>
</reference>
<dbReference type="GO" id="GO:0006310">
    <property type="term" value="P:DNA recombination"/>
    <property type="evidence" value="ECO:0007669"/>
    <property type="project" value="UniProtKB-KW"/>
</dbReference>
<name>A0AAV1FHG6_XYRNO</name>
<keyword evidence="4" id="KW-0347">Helicase</keyword>
<dbReference type="InterPro" id="IPR038765">
    <property type="entry name" value="Papain-like_cys_pep_sf"/>
</dbReference>
<dbReference type="GO" id="GO:0008234">
    <property type="term" value="F:cysteine-type peptidase activity"/>
    <property type="evidence" value="ECO:0007669"/>
    <property type="project" value="UniProtKB-KW"/>
</dbReference>
<dbReference type="GO" id="GO:0006508">
    <property type="term" value="P:proteolysis"/>
    <property type="evidence" value="ECO:0007669"/>
    <property type="project" value="UniProtKB-KW"/>
</dbReference>
<dbReference type="InterPro" id="IPR003323">
    <property type="entry name" value="OTU_dom"/>
</dbReference>
<keyword evidence="3" id="KW-0788">Thiol protease</keyword>
<evidence type="ECO:0000256" key="1">
    <source>
        <dbReference type="ARBA" id="ARBA00022670"/>
    </source>
</evidence>
<dbReference type="Pfam" id="PF20209">
    <property type="entry name" value="DUF6570"/>
    <property type="match status" value="1"/>
</dbReference>
<keyword evidence="4" id="KW-0547">Nucleotide-binding</keyword>
<evidence type="ECO:0000256" key="5">
    <source>
        <dbReference type="SAM" id="MobiDB-lite"/>
    </source>
</evidence>
<feature type="compositionally biased region" description="Low complexity" evidence="5">
    <location>
        <begin position="1456"/>
        <end position="1467"/>
    </location>
</feature>
<keyword evidence="8" id="KW-1185">Reference proteome</keyword>
<dbReference type="InterPro" id="IPR025476">
    <property type="entry name" value="Helitron_helicase-like"/>
</dbReference>